<comment type="caution">
    <text evidence="1">The sequence shown here is derived from an EMBL/GenBank/DDBJ whole genome shotgun (WGS) entry which is preliminary data.</text>
</comment>
<dbReference type="SUPFAM" id="SSF52540">
    <property type="entry name" value="P-loop containing nucleoside triphosphate hydrolases"/>
    <property type="match status" value="1"/>
</dbReference>
<gene>
    <name evidence="1" type="ORF">H6G05_11935</name>
</gene>
<dbReference type="Proteomes" id="UP000618445">
    <property type="component" value="Unassembled WGS sequence"/>
</dbReference>
<proteinExistence type="predicted"/>
<name>A0ABR8C9W4_9CYAN</name>
<reference evidence="1 2" key="1">
    <citation type="journal article" date="2020" name="ISME J.">
        <title>Comparative genomics reveals insights into cyanobacterial evolution and habitat adaptation.</title>
        <authorList>
            <person name="Chen M.Y."/>
            <person name="Teng W.K."/>
            <person name="Zhao L."/>
            <person name="Hu C.X."/>
            <person name="Zhou Y.K."/>
            <person name="Han B.P."/>
            <person name="Song L.R."/>
            <person name="Shu W.S."/>
        </authorList>
    </citation>
    <scope>NUCLEOTIDE SEQUENCE [LARGE SCALE GENOMIC DNA]</scope>
    <source>
        <strain evidence="1 2">FACHB-1050</strain>
    </source>
</reference>
<evidence type="ECO:0000313" key="2">
    <source>
        <dbReference type="Proteomes" id="UP000618445"/>
    </source>
</evidence>
<dbReference type="EMBL" id="JACJQY010000017">
    <property type="protein sequence ID" value="MBD2317553.1"/>
    <property type="molecule type" value="Genomic_DNA"/>
</dbReference>
<evidence type="ECO:0000313" key="1">
    <source>
        <dbReference type="EMBL" id="MBD2317553.1"/>
    </source>
</evidence>
<accession>A0ABR8C9W4</accession>
<dbReference type="RefSeq" id="WP_190578394.1">
    <property type="nucleotide sequence ID" value="NZ_CAWPQU010000009.1"/>
</dbReference>
<dbReference type="InterPro" id="IPR027417">
    <property type="entry name" value="P-loop_NTPase"/>
</dbReference>
<organism evidence="1 2">
    <name type="scientific">Phormidium tenue FACHB-1050</name>
    <dbReference type="NCBI Taxonomy" id="2692857"/>
    <lineage>
        <taxon>Bacteria</taxon>
        <taxon>Bacillati</taxon>
        <taxon>Cyanobacteriota</taxon>
        <taxon>Cyanophyceae</taxon>
        <taxon>Oscillatoriophycideae</taxon>
        <taxon>Oscillatoriales</taxon>
        <taxon>Oscillatoriaceae</taxon>
        <taxon>Phormidium</taxon>
    </lineage>
</organism>
<dbReference type="Gene3D" id="3.40.50.300">
    <property type="entry name" value="P-loop containing nucleotide triphosphate hydrolases"/>
    <property type="match status" value="1"/>
</dbReference>
<sequence>MSDRLKFFRRLMSAFEGTSNPQRAVERGFYVNLPNNPVSVITAKIALRPSSVHLLFGGIGSGKTTQLLLTQQALNELEDIKAIYVDVSLVADISDLQSGALIAIAGIELITILGYIDDSKLKSCKKIIENVAYGYKETKVISSLSESLNTSLSIIQSMSPREIVTNHKGLLSPEKQENKDQVLQAFSELHKAAREKIEREIVFLFDGLDRLSDSQVFIDSALNDIVEIKNAGIGSVLVGSVVTIYKKRENITSFDSSSYYLPYLDIFESGEAQNFFADVITARDGENLISPEVREFLTFKSGGVLRDLMSLCQASIEEAYMDGSDRIIKQHAKQAALSLARSKIIGLTESNISILRQVMTEKYFFPRTSEDFELLLTGHILEYRYPQQRFVVHPILAPIIESMVVSVTNG</sequence>
<protein>
    <recommendedName>
        <fullName evidence="3">AAA+ ATPase domain-containing protein</fullName>
    </recommendedName>
</protein>
<evidence type="ECO:0008006" key="3">
    <source>
        <dbReference type="Google" id="ProtNLM"/>
    </source>
</evidence>
<keyword evidence="2" id="KW-1185">Reference proteome</keyword>